<keyword evidence="1" id="KW-0472">Membrane</keyword>
<keyword evidence="1" id="KW-0812">Transmembrane</keyword>
<reference evidence="3" key="1">
    <citation type="journal article" date="2019" name="Int. J. Syst. Evol. Microbiol.">
        <title>The Global Catalogue of Microorganisms (GCM) 10K type strain sequencing project: providing services to taxonomists for standard genome sequencing and annotation.</title>
        <authorList>
            <consortium name="The Broad Institute Genomics Platform"/>
            <consortium name="The Broad Institute Genome Sequencing Center for Infectious Disease"/>
            <person name="Wu L."/>
            <person name="Ma J."/>
        </authorList>
    </citation>
    <scope>NUCLEOTIDE SEQUENCE [LARGE SCALE GENOMIC DNA]</scope>
    <source>
        <strain evidence="3">JCM 17138</strain>
    </source>
</reference>
<evidence type="ECO:0000256" key="1">
    <source>
        <dbReference type="SAM" id="Phobius"/>
    </source>
</evidence>
<evidence type="ECO:0000313" key="3">
    <source>
        <dbReference type="Proteomes" id="UP001501009"/>
    </source>
</evidence>
<protein>
    <submittedName>
        <fullName evidence="2">Uncharacterized protein</fullName>
    </submittedName>
</protein>
<dbReference type="Proteomes" id="UP001501009">
    <property type="component" value="Unassembled WGS sequence"/>
</dbReference>
<accession>A0ABP7HMS3</accession>
<feature type="transmembrane region" description="Helical" evidence="1">
    <location>
        <begin position="49"/>
        <end position="71"/>
    </location>
</feature>
<keyword evidence="3" id="KW-1185">Reference proteome</keyword>
<evidence type="ECO:0000313" key="2">
    <source>
        <dbReference type="EMBL" id="GAA3792678.1"/>
    </source>
</evidence>
<gene>
    <name evidence="2" type="ORF">GCM10022403_028330</name>
</gene>
<proteinExistence type="predicted"/>
<organism evidence="2 3">
    <name type="scientific">Streptomyces coacervatus</name>
    <dbReference type="NCBI Taxonomy" id="647381"/>
    <lineage>
        <taxon>Bacteria</taxon>
        <taxon>Bacillati</taxon>
        <taxon>Actinomycetota</taxon>
        <taxon>Actinomycetes</taxon>
        <taxon>Kitasatosporales</taxon>
        <taxon>Streptomycetaceae</taxon>
        <taxon>Streptomyces</taxon>
    </lineage>
</organism>
<sequence length="186" mass="19053">MIGNDVAGPVTGTRRSMAGYPADAFGHIYTSNCAANEAIPMRRGMRRSALFLLPAATAMTAVSLLAGPAYAGSPHFINNATSATRSGDTLTVNGKEAGLGDEAQIHVVLSATGLCINGGGHHPHAVNKASFNAAGDFPVQNGKADFTLSVTAVFQPSCSPPMTVAFTDVSLMDTTNGITLNIPGTF</sequence>
<name>A0ABP7HMS3_9ACTN</name>
<dbReference type="EMBL" id="BAABDE010000013">
    <property type="protein sequence ID" value="GAA3792678.1"/>
    <property type="molecule type" value="Genomic_DNA"/>
</dbReference>
<comment type="caution">
    <text evidence="2">The sequence shown here is derived from an EMBL/GenBank/DDBJ whole genome shotgun (WGS) entry which is preliminary data.</text>
</comment>
<keyword evidence="1" id="KW-1133">Transmembrane helix</keyword>